<proteinExistence type="predicted"/>
<evidence type="ECO:0000313" key="2">
    <source>
        <dbReference type="Proteomes" id="UP000001646"/>
    </source>
</evidence>
<keyword evidence="2" id="KW-1185">Reference proteome</keyword>
<sequence>MTLEVNGNRQSYYPSDAPLVTKLHHSRWLAFKVGFKGYLQLWQWCSDGQCE</sequence>
<name>A0A803SRH0_ANOCA</name>
<organism evidence="1 2">
    <name type="scientific">Anolis carolinensis</name>
    <name type="common">Green anole</name>
    <name type="synonym">American chameleon</name>
    <dbReference type="NCBI Taxonomy" id="28377"/>
    <lineage>
        <taxon>Eukaryota</taxon>
        <taxon>Metazoa</taxon>
        <taxon>Chordata</taxon>
        <taxon>Craniata</taxon>
        <taxon>Vertebrata</taxon>
        <taxon>Euteleostomi</taxon>
        <taxon>Lepidosauria</taxon>
        <taxon>Squamata</taxon>
        <taxon>Bifurcata</taxon>
        <taxon>Unidentata</taxon>
        <taxon>Episquamata</taxon>
        <taxon>Toxicofera</taxon>
        <taxon>Iguania</taxon>
        <taxon>Dactyloidae</taxon>
        <taxon>Anolis</taxon>
    </lineage>
</organism>
<dbReference type="Ensembl" id="ENSACAT00000041517.1">
    <property type="protein sequence ID" value="ENSACAP00000025560.1"/>
    <property type="gene ID" value="ENSACAG00000040459.1"/>
</dbReference>
<reference evidence="1" key="2">
    <citation type="submission" date="2025-08" db="UniProtKB">
        <authorList>
            <consortium name="Ensembl"/>
        </authorList>
    </citation>
    <scope>IDENTIFICATION</scope>
</reference>
<accession>A0A803SRH0</accession>
<reference evidence="1 2" key="1">
    <citation type="submission" date="2009-12" db="EMBL/GenBank/DDBJ databases">
        <title>The Genome Sequence of Anolis carolinensis (Green Anole Lizard).</title>
        <authorList>
            <consortium name="The Genome Sequencing Platform"/>
            <person name="Di Palma F."/>
            <person name="Alfoldi J."/>
            <person name="Heiman D."/>
            <person name="Young S."/>
            <person name="Grabherr M."/>
            <person name="Johnson J."/>
            <person name="Lander E.S."/>
            <person name="Lindblad-Toh K."/>
        </authorList>
    </citation>
    <scope>NUCLEOTIDE SEQUENCE [LARGE SCALE GENOMIC DNA]</scope>
    <source>
        <strain evidence="1 2">JBL SC #1</strain>
    </source>
</reference>
<reference evidence="1" key="3">
    <citation type="submission" date="2025-09" db="UniProtKB">
        <authorList>
            <consortium name="Ensembl"/>
        </authorList>
    </citation>
    <scope>IDENTIFICATION</scope>
</reference>
<evidence type="ECO:0000313" key="1">
    <source>
        <dbReference type="Ensembl" id="ENSACAP00000025560.1"/>
    </source>
</evidence>
<protein>
    <submittedName>
        <fullName evidence="1">Uncharacterized protein</fullName>
    </submittedName>
</protein>
<dbReference type="InParanoid" id="A0A803SRH0"/>
<dbReference type="Proteomes" id="UP000001646">
    <property type="component" value="Chromosome 1"/>
</dbReference>
<dbReference type="AlphaFoldDB" id="A0A803SRH0"/>